<gene>
    <name evidence="1" type="ORF">PMEA_00002990</name>
</gene>
<sequence length="154" mass="17079">MIINWLPSVWTPNQSLFSVKCEILDVELEEGRRSGKLTAISKQADSLYSLIADGQYRVTSLSCDAWKALIGSQASLQYYCNKEGFNAVCSWSKHSKARIGIVGNKYDDCGACDSRIGFGTRGYPDDLNTCCNVAKWYPDNGDKYIKVVGCILVQ</sequence>
<keyword evidence="2" id="KW-1185">Reference proteome</keyword>
<dbReference type="AlphaFoldDB" id="A0AAU9W877"/>
<dbReference type="EMBL" id="CALNXJ010000011">
    <property type="protein sequence ID" value="CAH3107880.1"/>
    <property type="molecule type" value="Genomic_DNA"/>
</dbReference>
<comment type="caution">
    <text evidence="1">The sequence shown here is derived from an EMBL/GenBank/DDBJ whole genome shotgun (WGS) entry which is preliminary data.</text>
</comment>
<accession>A0AAU9W877</accession>
<proteinExistence type="predicted"/>
<organism evidence="1 2">
    <name type="scientific">Pocillopora meandrina</name>
    <dbReference type="NCBI Taxonomy" id="46732"/>
    <lineage>
        <taxon>Eukaryota</taxon>
        <taxon>Metazoa</taxon>
        <taxon>Cnidaria</taxon>
        <taxon>Anthozoa</taxon>
        <taxon>Hexacorallia</taxon>
        <taxon>Scleractinia</taxon>
        <taxon>Astrocoeniina</taxon>
        <taxon>Pocilloporidae</taxon>
        <taxon>Pocillopora</taxon>
    </lineage>
</organism>
<dbReference type="Proteomes" id="UP001159428">
    <property type="component" value="Unassembled WGS sequence"/>
</dbReference>
<evidence type="ECO:0000313" key="1">
    <source>
        <dbReference type="EMBL" id="CAH3107880.1"/>
    </source>
</evidence>
<reference evidence="1 2" key="1">
    <citation type="submission" date="2022-05" db="EMBL/GenBank/DDBJ databases">
        <authorList>
            <consortium name="Genoscope - CEA"/>
            <person name="William W."/>
        </authorList>
    </citation>
    <scope>NUCLEOTIDE SEQUENCE [LARGE SCALE GENOMIC DNA]</scope>
</reference>
<evidence type="ECO:0000313" key="2">
    <source>
        <dbReference type="Proteomes" id="UP001159428"/>
    </source>
</evidence>
<protein>
    <submittedName>
        <fullName evidence="1">Uncharacterized protein</fullName>
    </submittedName>
</protein>
<name>A0AAU9W877_9CNID</name>